<evidence type="ECO:0000313" key="2">
    <source>
        <dbReference type="Proteomes" id="UP000249794"/>
    </source>
</evidence>
<reference evidence="1 2" key="2">
    <citation type="submission" date="2018-06" db="EMBL/GenBank/DDBJ databases">
        <title>Metagenomic assembly of (sub)arctic Cyanobacteria and their associated microbiome from non-axenic cultures.</title>
        <authorList>
            <person name="Baurain D."/>
        </authorList>
    </citation>
    <scope>NUCLEOTIDE SEQUENCE [LARGE SCALE GENOMIC DNA]</scope>
    <source>
        <strain evidence="1">ULC027bin1</strain>
    </source>
</reference>
<reference evidence="2" key="1">
    <citation type="submission" date="2018-04" db="EMBL/GenBank/DDBJ databases">
        <authorList>
            <person name="Cornet L."/>
        </authorList>
    </citation>
    <scope>NUCLEOTIDE SEQUENCE [LARGE SCALE GENOMIC DNA]</scope>
</reference>
<dbReference type="EMBL" id="QBMP01000087">
    <property type="protein sequence ID" value="PZO55743.1"/>
    <property type="molecule type" value="Genomic_DNA"/>
</dbReference>
<comment type="caution">
    <text evidence="1">The sequence shown here is derived from an EMBL/GenBank/DDBJ whole genome shotgun (WGS) entry which is preliminary data.</text>
</comment>
<dbReference type="AlphaFoldDB" id="A0A2W4XEQ5"/>
<sequence>MVKYSSKIFSFAKARFEGLVTFNSVQYLKLASQSTLAALAGRPFTSRLLANAHEQIVGLAKVPPIDK</sequence>
<accession>A0A2W4XEQ5</accession>
<protein>
    <submittedName>
        <fullName evidence="1">Uncharacterized protein</fullName>
    </submittedName>
</protein>
<name>A0A2W4XEQ5_9CYAN</name>
<organism evidence="1 2">
    <name type="scientific">Phormidesmis priestleyi</name>
    <dbReference type="NCBI Taxonomy" id="268141"/>
    <lineage>
        <taxon>Bacteria</taxon>
        <taxon>Bacillati</taxon>
        <taxon>Cyanobacteriota</taxon>
        <taxon>Cyanophyceae</taxon>
        <taxon>Leptolyngbyales</taxon>
        <taxon>Leptolyngbyaceae</taxon>
        <taxon>Phormidesmis</taxon>
    </lineage>
</organism>
<dbReference type="Proteomes" id="UP000249794">
    <property type="component" value="Unassembled WGS sequence"/>
</dbReference>
<gene>
    <name evidence="1" type="ORF">DCF15_09900</name>
</gene>
<evidence type="ECO:0000313" key="1">
    <source>
        <dbReference type="EMBL" id="PZO55743.1"/>
    </source>
</evidence>
<proteinExistence type="predicted"/>